<keyword evidence="3" id="KW-1185">Reference proteome</keyword>
<feature type="non-terminal residue" evidence="2">
    <location>
        <position position="330"/>
    </location>
</feature>
<feature type="compositionally biased region" description="Low complexity" evidence="1">
    <location>
        <begin position="132"/>
        <end position="141"/>
    </location>
</feature>
<evidence type="ECO:0000313" key="2">
    <source>
        <dbReference type="EMBL" id="KAJ2924650.1"/>
    </source>
</evidence>
<name>A0A9W8MAA4_9AGAR</name>
<reference evidence="2" key="1">
    <citation type="submission" date="2022-06" db="EMBL/GenBank/DDBJ databases">
        <title>Genome Sequence of Candolleomyces eurysporus.</title>
        <authorList>
            <person name="Buettner E."/>
        </authorList>
    </citation>
    <scope>NUCLEOTIDE SEQUENCE</scope>
    <source>
        <strain evidence="2">VTCC 930004</strain>
    </source>
</reference>
<gene>
    <name evidence="2" type="ORF">H1R20_g12451</name>
</gene>
<feature type="compositionally biased region" description="Basic residues" evidence="1">
    <location>
        <begin position="29"/>
        <end position="38"/>
    </location>
</feature>
<sequence>MLHCRLFLRHRVPKAALNLPLRFSVLGQPHHRDRKHPHPARDINHSQPHLPPQQNPYLNPAANPAYNSSYNRPTSTPPNPNAQPNPYFISTTPAPSANAYASPVNQYQPPAVPVSYTPVPHHTPAPPPSTTPVPVSYTPVPHHTPAPPPSTTPLPVTSPTGPPPLWAGPPVDPSPGGFSFPVPTVLSGAPETEPYQPPWAQGPPPNRVESPYDHQPYGHHRRVSDPRADPNLHARYQTPLPLPPGERNQRPAESSPPPPRRDASPASYSPPSHSPRPAPTSPPKPSRQHSGPDYKRLQELVGAEDNAKRRWEQEQKDLELAMQLDRELNL</sequence>
<protein>
    <submittedName>
        <fullName evidence="2">Uncharacterized protein</fullName>
    </submittedName>
</protein>
<feature type="compositionally biased region" description="Pro residues" evidence="1">
    <location>
        <begin position="142"/>
        <end position="152"/>
    </location>
</feature>
<feature type="compositionally biased region" description="Pro residues" evidence="1">
    <location>
        <begin position="195"/>
        <end position="206"/>
    </location>
</feature>
<feature type="compositionally biased region" description="Pro residues" evidence="1">
    <location>
        <begin position="160"/>
        <end position="173"/>
    </location>
</feature>
<evidence type="ECO:0000256" key="1">
    <source>
        <dbReference type="SAM" id="MobiDB-lite"/>
    </source>
</evidence>
<dbReference type="AlphaFoldDB" id="A0A9W8MAA4"/>
<evidence type="ECO:0000313" key="3">
    <source>
        <dbReference type="Proteomes" id="UP001140091"/>
    </source>
</evidence>
<proteinExistence type="predicted"/>
<feature type="compositionally biased region" description="Pro residues" evidence="1">
    <location>
        <begin position="121"/>
        <end position="131"/>
    </location>
</feature>
<comment type="caution">
    <text evidence="2">The sequence shown here is derived from an EMBL/GenBank/DDBJ whole genome shotgun (WGS) entry which is preliminary data.</text>
</comment>
<feature type="compositionally biased region" description="Basic and acidic residues" evidence="1">
    <location>
        <begin position="223"/>
        <end position="232"/>
    </location>
</feature>
<feature type="compositionally biased region" description="Polar residues" evidence="1">
    <location>
        <begin position="84"/>
        <end position="93"/>
    </location>
</feature>
<accession>A0A9W8MAA4</accession>
<feature type="region of interest" description="Disordered" evidence="1">
    <location>
        <begin position="113"/>
        <end position="296"/>
    </location>
</feature>
<feature type="compositionally biased region" description="Polar residues" evidence="1">
    <location>
        <begin position="65"/>
        <end position="74"/>
    </location>
</feature>
<organism evidence="2 3">
    <name type="scientific">Candolleomyces eurysporus</name>
    <dbReference type="NCBI Taxonomy" id="2828524"/>
    <lineage>
        <taxon>Eukaryota</taxon>
        <taxon>Fungi</taxon>
        <taxon>Dikarya</taxon>
        <taxon>Basidiomycota</taxon>
        <taxon>Agaricomycotina</taxon>
        <taxon>Agaricomycetes</taxon>
        <taxon>Agaricomycetidae</taxon>
        <taxon>Agaricales</taxon>
        <taxon>Agaricineae</taxon>
        <taxon>Psathyrellaceae</taxon>
        <taxon>Candolleomyces</taxon>
    </lineage>
</organism>
<dbReference type="EMBL" id="JANBPK010001211">
    <property type="protein sequence ID" value="KAJ2924650.1"/>
    <property type="molecule type" value="Genomic_DNA"/>
</dbReference>
<dbReference type="Proteomes" id="UP001140091">
    <property type="component" value="Unassembled WGS sequence"/>
</dbReference>
<feature type="compositionally biased region" description="Pro residues" evidence="1">
    <location>
        <begin position="272"/>
        <end position="285"/>
    </location>
</feature>
<dbReference type="OrthoDB" id="10684498at2759"/>
<feature type="region of interest" description="Disordered" evidence="1">
    <location>
        <begin position="29"/>
        <end position="93"/>
    </location>
</feature>